<evidence type="ECO:0000313" key="2">
    <source>
        <dbReference type="EMBL" id="ETX04367.1"/>
    </source>
</evidence>
<dbReference type="GO" id="GO:0016747">
    <property type="term" value="F:acyltransferase activity, transferring groups other than amino-acyl groups"/>
    <property type="evidence" value="ECO:0007669"/>
    <property type="project" value="InterPro"/>
</dbReference>
<evidence type="ECO:0000259" key="1">
    <source>
        <dbReference type="PROSITE" id="PS51186"/>
    </source>
</evidence>
<feature type="domain" description="N-acetyltransferase" evidence="1">
    <location>
        <begin position="1"/>
        <end position="146"/>
    </location>
</feature>
<sequence>MELTIITGESARDTTEVLPLCLEVFEDFSPSYLSERLQRVTDPVLVCARLRSGRLAGFKLGYRRRPQLLYSWLGGVHPEARRQGLARKLMARQHDRASANGYRFIETQTQATNNAMLVLNLQSGFMICGYETNAQGVPVVIQRKALSVVENGN</sequence>
<dbReference type="SUPFAM" id="SSF55729">
    <property type="entry name" value="Acyl-CoA N-acyltransferases (Nat)"/>
    <property type="match status" value="1"/>
</dbReference>
<gene>
    <name evidence="2" type="ORF">ETSY2_29195</name>
</gene>
<evidence type="ECO:0000313" key="3">
    <source>
        <dbReference type="Proteomes" id="UP000019140"/>
    </source>
</evidence>
<name>W4M420_9BACT</name>
<accession>W4M420</accession>
<dbReference type="PROSITE" id="PS51186">
    <property type="entry name" value="GNAT"/>
    <property type="match status" value="1"/>
</dbReference>
<dbReference type="Pfam" id="PF00583">
    <property type="entry name" value="Acetyltransf_1"/>
    <property type="match status" value="1"/>
</dbReference>
<dbReference type="Proteomes" id="UP000019140">
    <property type="component" value="Unassembled WGS sequence"/>
</dbReference>
<dbReference type="InterPro" id="IPR016181">
    <property type="entry name" value="Acyl_CoA_acyltransferase"/>
</dbReference>
<dbReference type="CDD" id="cd04301">
    <property type="entry name" value="NAT_SF"/>
    <property type="match status" value="1"/>
</dbReference>
<dbReference type="AlphaFoldDB" id="W4M420"/>
<comment type="caution">
    <text evidence="2">The sequence shown here is derived from an EMBL/GenBank/DDBJ whole genome shotgun (WGS) entry which is preliminary data.</text>
</comment>
<protein>
    <recommendedName>
        <fullName evidence="1">N-acetyltransferase domain-containing protein</fullName>
    </recommendedName>
</protein>
<reference evidence="2 3" key="1">
    <citation type="journal article" date="2014" name="Nature">
        <title>An environmental bacterial taxon with a large and distinct metabolic repertoire.</title>
        <authorList>
            <person name="Wilson M.C."/>
            <person name="Mori T."/>
            <person name="Ruckert C."/>
            <person name="Uria A.R."/>
            <person name="Helf M.J."/>
            <person name="Takada K."/>
            <person name="Gernert C."/>
            <person name="Steffens U.A."/>
            <person name="Heycke N."/>
            <person name="Schmitt S."/>
            <person name="Rinke C."/>
            <person name="Helfrich E.J."/>
            <person name="Brachmann A.O."/>
            <person name="Gurgui C."/>
            <person name="Wakimoto T."/>
            <person name="Kracht M."/>
            <person name="Crusemann M."/>
            <person name="Hentschel U."/>
            <person name="Abe I."/>
            <person name="Matsunaga S."/>
            <person name="Kalinowski J."/>
            <person name="Takeyama H."/>
            <person name="Piel J."/>
        </authorList>
    </citation>
    <scope>NUCLEOTIDE SEQUENCE [LARGE SCALE GENOMIC DNA]</scope>
    <source>
        <strain evidence="3">TSY2</strain>
    </source>
</reference>
<keyword evidence="3" id="KW-1185">Reference proteome</keyword>
<dbReference type="HOGENOM" id="CLU_127573_0_0_7"/>
<organism evidence="2 3">
    <name type="scientific">Candidatus Entotheonella gemina</name>
    <dbReference type="NCBI Taxonomy" id="1429439"/>
    <lineage>
        <taxon>Bacteria</taxon>
        <taxon>Pseudomonadati</taxon>
        <taxon>Nitrospinota/Tectimicrobiota group</taxon>
        <taxon>Candidatus Tectimicrobiota</taxon>
        <taxon>Candidatus Entotheonellia</taxon>
        <taxon>Candidatus Entotheonellales</taxon>
        <taxon>Candidatus Entotheonellaceae</taxon>
        <taxon>Candidatus Entotheonella</taxon>
    </lineage>
</organism>
<dbReference type="EMBL" id="AZHX01001239">
    <property type="protein sequence ID" value="ETX04367.1"/>
    <property type="molecule type" value="Genomic_DNA"/>
</dbReference>
<proteinExistence type="predicted"/>
<dbReference type="Gene3D" id="3.40.630.30">
    <property type="match status" value="1"/>
</dbReference>
<dbReference type="InterPro" id="IPR000182">
    <property type="entry name" value="GNAT_dom"/>
</dbReference>